<dbReference type="SMR" id="A0A0H3A7M6"/>
<reference evidence="3" key="1">
    <citation type="journal article" date="2009" name="Environ. Microbiol.">
        <title>Contribution of mobile genetic elements to Desulfovibrio vulgaris genome plasticity.</title>
        <authorList>
            <person name="Walker C.B."/>
            <person name="Stolyar S."/>
            <person name="Chivian D."/>
            <person name="Pinel N."/>
            <person name="Gabster J.A."/>
            <person name="Dehal P.S."/>
            <person name="He Z."/>
            <person name="Yang Z.K."/>
            <person name="Yen H.C."/>
            <person name="Zhou J."/>
            <person name="Wall J.D."/>
            <person name="Hazen T.C."/>
            <person name="Arkin A.P."/>
            <person name="Stahl D.A."/>
        </authorList>
    </citation>
    <scope>NUCLEOTIDE SEQUENCE [LARGE SCALE GENOMIC DNA]</scope>
    <source>
        <strain evidence="3">DP4</strain>
    </source>
</reference>
<feature type="domain" description="AAA" evidence="1">
    <location>
        <begin position="3"/>
        <end position="177"/>
    </location>
</feature>
<dbReference type="HOGENOM" id="CLU_037612_1_2_7"/>
<dbReference type="KEGG" id="dvl:Dvul_1153"/>
<protein>
    <submittedName>
        <fullName evidence="2">Cobyrinic acid a,c-diamide synthase</fullName>
    </submittedName>
</protein>
<evidence type="ECO:0000259" key="1">
    <source>
        <dbReference type="Pfam" id="PF13614"/>
    </source>
</evidence>
<dbReference type="InterPro" id="IPR025669">
    <property type="entry name" value="AAA_dom"/>
</dbReference>
<dbReference type="AlphaFoldDB" id="A0A0H3A7M6"/>
<dbReference type="RefSeq" id="WP_010939353.1">
    <property type="nucleotide sequence ID" value="NC_008751.1"/>
</dbReference>
<dbReference type="EMBL" id="CP000527">
    <property type="protein sequence ID" value="ABM28173.1"/>
    <property type="molecule type" value="Genomic_DNA"/>
</dbReference>
<dbReference type="CDD" id="cd02042">
    <property type="entry name" value="ParAB_family"/>
    <property type="match status" value="1"/>
</dbReference>
<dbReference type="Proteomes" id="UP000009173">
    <property type="component" value="Chromosome"/>
</dbReference>
<accession>A0A0H3A7M6</accession>
<dbReference type="Pfam" id="PF13614">
    <property type="entry name" value="AAA_31"/>
    <property type="match status" value="1"/>
</dbReference>
<gene>
    <name evidence="2" type="ordered locus">Dvul_1153</name>
</gene>
<dbReference type="InterPro" id="IPR050678">
    <property type="entry name" value="DNA_Partitioning_ATPase"/>
</dbReference>
<proteinExistence type="predicted"/>
<name>A0A0H3A7M6_NITV4</name>
<organism evidence="2 3">
    <name type="scientific">Nitratidesulfovibrio vulgaris (strain DP4)</name>
    <name type="common">Desulfovibrio vulgaris</name>
    <dbReference type="NCBI Taxonomy" id="391774"/>
    <lineage>
        <taxon>Bacteria</taxon>
        <taxon>Pseudomonadati</taxon>
        <taxon>Thermodesulfobacteriota</taxon>
        <taxon>Desulfovibrionia</taxon>
        <taxon>Desulfovibrionales</taxon>
        <taxon>Desulfovibrionaceae</taxon>
        <taxon>Nitratidesulfovibrio</taxon>
    </lineage>
</organism>
<sequence>MGAKVIAIANQKGGVGKTTTTLSLGAALARKGLRVLIIDLDPHACASVHLRFYPEELDATVHDLFMAEPAAYGELWKRIVRRNEGQDWDVVAASIRLSELEVDLKNRKGKGAILQDAVSLVRDRYDYILLDCPPHVGILLVNALVAADLLVIPIQTDFLALHGLKLLFDTIRVLNKVLPQPVRYMALATMYDRRAKACTRVLELLGRKLGPRMFASVIGVDTRFREASAQGRVIYDIDPASRGAKGYEQLADEVTALW</sequence>
<dbReference type="PANTHER" id="PTHR13696">
    <property type="entry name" value="P-LOOP CONTAINING NUCLEOSIDE TRIPHOSPHATE HYDROLASE"/>
    <property type="match status" value="1"/>
</dbReference>
<dbReference type="FunFam" id="3.40.50.300:FF:000285">
    <property type="entry name" value="Sporulation initiation inhibitor Soj"/>
    <property type="match status" value="1"/>
</dbReference>
<dbReference type="InterPro" id="IPR027417">
    <property type="entry name" value="P-loop_NTPase"/>
</dbReference>
<dbReference type="Gene3D" id="3.40.50.300">
    <property type="entry name" value="P-loop containing nucleotide triphosphate hydrolases"/>
    <property type="match status" value="1"/>
</dbReference>
<evidence type="ECO:0000313" key="2">
    <source>
        <dbReference type="EMBL" id="ABM28173.1"/>
    </source>
</evidence>
<dbReference type="PIRSF" id="PIRSF009320">
    <property type="entry name" value="Nuc_binding_HP_1000"/>
    <property type="match status" value="1"/>
</dbReference>
<dbReference type="SUPFAM" id="SSF52540">
    <property type="entry name" value="P-loop containing nucleoside triphosphate hydrolases"/>
    <property type="match status" value="1"/>
</dbReference>
<dbReference type="PANTHER" id="PTHR13696:SF69">
    <property type="entry name" value="PLASMID PARTITIONING PROTEIN-RELATED"/>
    <property type="match status" value="1"/>
</dbReference>
<evidence type="ECO:0000313" key="3">
    <source>
        <dbReference type="Proteomes" id="UP000009173"/>
    </source>
</evidence>